<accession>A0A2G9T6M6</accession>
<keyword evidence="2" id="KW-1185">Reference proteome</keyword>
<evidence type="ECO:0000313" key="2">
    <source>
        <dbReference type="Proteomes" id="UP000230423"/>
    </source>
</evidence>
<evidence type="ECO:0000313" key="1">
    <source>
        <dbReference type="EMBL" id="PIO53593.1"/>
    </source>
</evidence>
<name>A0A2G9T6M6_TELCI</name>
<dbReference type="EMBL" id="KZ410048">
    <property type="protein sequence ID" value="PIO53593.1"/>
    <property type="molecule type" value="Genomic_DNA"/>
</dbReference>
<gene>
    <name evidence="1" type="ORF">TELCIR_25066</name>
</gene>
<organism evidence="1 2">
    <name type="scientific">Teladorsagia circumcincta</name>
    <name type="common">Brown stomach worm</name>
    <name type="synonym">Ostertagia circumcincta</name>
    <dbReference type="NCBI Taxonomy" id="45464"/>
    <lineage>
        <taxon>Eukaryota</taxon>
        <taxon>Metazoa</taxon>
        <taxon>Ecdysozoa</taxon>
        <taxon>Nematoda</taxon>
        <taxon>Chromadorea</taxon>
        <taxon>Rhabditida</taxon>
        <taxon>Rhabditina</taxon>
        <taxon>Rhabditomorpha</taxon>
        <taxon>Strongyloidea</taxon>
        <taxon>Trichostrongylidae</taxon>
        <taxon>Teladorsagia</taxon>
    </lineage>
</organism>
<protein>
    <submittedName>
        <fullName evidence="1">Uncharacterized protein</fullName>
    </submittedName>
</protein>
<reference evidence="1 2" key="1">
    <citation type="submission" date="2015-09" db="EMBL/GenBank/DDBJ databases">
        <title>Draft genome of the parasitic nematode Teladorsagia circumcincta isolate WARC Sus (inbred).</title>
        <authorList>
            <person name="Mitreva M."/>
        </authorList>
    </citation>
    <scope>NUCLEOTIDE SEQUENCE [LARGE SCALE GENOMIC DNA]</scope>
    <source>
        <strain evidence="1 2">S</strain>
    </source>
</reference>
<proteinExistence type="predicted"/>
<dbReference type="AlphaFoldDB" id="A0A2G9T6M6"/>
<sequence length="50" mass="5449">MEKGCSSETMSSIMKVAEDARVMVDGVCSEVSKEAKCSENDIGTFMKIKK</sequence>
<dbReference type="Proteomes" id="UP000230423">
    <property type="component" value="Unassembled WGS sequence"/>
</dbReference>